<evidence type="ECO:0000313" key="4">
    <source>
        <dbReference type="Proteomes" id="UP000784064"/>
    </source>
</evidence>
<evidence type="ECO:0000313" key="3">
    <source>
        <dbReference type="Proteomes" id="UP000749453"/>
    </source>
</evidence>
<accession>A0AAW4GCR6</accession>
<dbReference type="EMBL" id="JAFFTA010000001">
    <property type="protein sequence ID" value="MBM9912233.1"/>
    <property type="molecule type" value="Genomic_DNA"/>
</dbReference>
<evidence type="ECO:0000313" key="2">
    <source>
        <dbReference type="EMBL" id="MBM9937829.1"/>
    </source>
</evidence>
<evidence type="ECO:0000313" key="1">
    <source>
        <dbReference type="EMBL" id="MBM9912233.1"/>
    </source>
</evidence>
<proteinExistence type="predicted"/>
<gene>
    <name evidence="1" type="ORF">JJW18_01935</name>
    <name evidence="2" type="ORF">JJW19_06700</name>
</gene>
<comment type="caution">
    <text evidence="1">The sequence shown here is derived from an EMBL/GenBank/DDBJ whole genome shotgun (WGS) entry which is preliminary data.</text>
</comment>
<reference evidence="1" key="2">
    <citation type="submission" date="2021-01" db="EMBL/GenBank/DDBJ databases">
        <authorList>
            <person name="Yu Y."/>
        </authorList>
    </citation>
    <scope>NUCLEOTIDE SEQUENCE</scope>
    <source>
        <strain evidence="1">As-5</strain>
        <strain evidence="2">As-6</strain>
    </source>
</reference>
<dbReference type="EMBL" id="JAFFTB010000009">
    <property type="protein sequence ID" value="MBM9937829.1"/>
    <property type="molecule type" value="Genomic_DNA"/>
</dbReference>
<keyword evidence="3" id="KW-1185">Reference proteome</keyword>
<dbReference type="AlphaFoldDB" id="A0AAW4GCR6"/>
<dbReference type="Proteomes" id="UP000784064">
    <property type="component" value="Unassembled WGS sequence"/>
</dbReference>
<organism evidence="1 4">
    <name type="scientific">Stenotrophomonas lactitubi</name>
    <dbReference type="NCBI Taxonomy" id="2045214"/>
    <lineage>
        <taxon>Bacteria</taxon>
        <taxon>Pseudomonadati</taxon>
        <taxon>Pseudomonadota</taxon>
        <taxon>Gammaproteobacteria</taxon>
        <taxon>Lysobacterales</taxon>
        <taxon>Lysobacteraceae</taxon>
        <taxon>Stenotrophomonas</taxon>
    </lineage>
</organism>
<sequence>MPVLYVERQQPLLLISLPLGAGRRAPAILFLQATLAWPLQPLSYLDQVLEGVQEPTVQDRLLLMAAGGVPEDERCDR</sequence>
<name>A0AAW4GCR6_9GAMM</name>
<protein>
    <submittedName>
        <fullName evidence="1">Uncharacterized protein</fullName>
    </submittedName>
</protein>
<dbReference type="Proteomes" id="UP000749453">
    <property type="component" value="Unassembled WGS sequence"/>
</dbReference>
<reference evidence="3" key="1">
    <citation type="submission" date="2021-01" db="EMBL/GenBank/DDBJ databases">
        <title>Stenotrophomonas maltophilia.</title>
        <authorList>
            <person name="Yu Y."/>
        </authorList>
    </citation>
    <scope>NUCLEOTIDE SEQUENCE [LARGE SCALE GENOMIC DNA]</scope>
    <source>
        <strain evidence="3">As-6</strain>
    </source>
</reference>